<keyword evidence="4" id="KW-0413">Isomerase</keyword>
<dbReference type="RefSeq" id="WP_008046643.1">
    <property type="nucleotide sequence ID" value="NZ_CH724153.1"/>
</dbReference>
<dbReference type="EMBL" id="AAOE01000004">
    <property type="protein sequence ID" value="EAR10420.1"/>
    <property type="molecule type" value="Genomic_DNA"/>
</dbReference>
<dbReference type="InterPro" id="IPR040079">
    <property type="entry name" value="Glutathione_S-Trfase"/>
</dbReference>
<comment type="similarity">
    <text evidence="1">Belongs to the GST superfamily. Zeta family.</text>
</comment>
<evidence type="ECO:0000313" key="5">
    <source>
        <dbReference type="Proteomes" id="UP000005953"/>
    </source>
</evidence>
<dbReference type="SFLD" id="SFLDS00019">
    <property type="entry name" value="Glutathione_Transferase_(cytos"/>
    <property type="match status" value="1"/>
</dbReference>
<dbReference type="SUPFAM" id="SSF52833">
    <property type="entry name" value="Thioredoxin-like"/>
    <property type="match status" value="1"/>
</dbReference>
<dbReference type="CDD" id="cd03191">
    <property type="entry name" value="GST_C_Zeta"/>
    <property type="match status" value="1"/>
</dbReference>
<protein>
    <submittedName>
        <fullName evidence="4">Maleylacetoacetate isomerase</fullName>
    </submittedName>
</protein>
<dbReference type="InterPro" id="IPR034330">
    <property type="entry name" value="GST_Zeta_C"/>
</dbReference>
<dbReference type="AlphaFoldDB" id="A4BBT5"/>
<feature type="domain" description="GST C-terminal" evidence="3">
    <location>
        <begin position="87"/>
        <end position="213"/>
    </location>
</feature>
<name>A4BBT5_9GAMM</name>
<dbReference type="InterPro" id="IPR034333">
    <property type="entry name" value="GST_Zeta_N"/>
</dbReference>
<organism evidence="4 5">
    <name type="scientific">Reinekea blandensis MED297</name>
    <dbReference type="NCBI Taxonomy" id="314283"/>
    <lineage>
        <taxon>Bacteria</taxon>
        <taxon>Pseudomonadati</taxon>
        <taxon>Pseudomonadota</taxon>
        <taxon>Gammaproteobacteria</taxon>
        <taxon>Oceanospirillales</taxon>
        <taxon>Saccharospirillaceae</taxon>
        <taxon>Reinekea</taxon>
    </lineage>
</organism>
<dbReference type="GO" id="GO:0004364">
    <property type="term" value="F:glutathione transferase activity"/>
    <property type="evidence" value="ECO:0007669"/>
    <property type="project" value="TreeGrafter"/>
</dbReference>
<dbReference type="GO" id="GO:0005737">
    <property type="term" value="C:cytoplasm"/>
    <property type="evidence" value="ECO:0007669"/>
    <property type="project" value="InterPro"/>
</dbReference>
<evidence type="ECO:0000313" key="4">
    <source>
        <dbReference type="EMBL" id="EAR10420.1"/>
    </source>
</evidence>
<dbReference type="STRING" id="314283.MED297_01325"/>
<keyword evidence="5" id="KW-1185">Reference proteome</keyword>
<dbReference type="SFLD" id="SFLDG00358">
    <property type="entry name" value="Main_(cytGST)"/>
    <property type="match status" value="1"/>
</dbReference>
<comment type="caution">
    <text evidence="4">The sequence shown here is derived from an EMBL/GenBank/DDBJ whole genome shotgun (WGS) entry which is preliminary data.</text>
</comment>
<dbReference type="InterPro" id="IPR036249">
    <property type="entry name" value="Thioredoxin-like_sf"/>
</dbReference>
<dbReference type="FunFam" id="1.20.1050.10:FF:000017">
    <property type="entry name" value="Maleylacetoacetate isomerase"/>
    <property type="match status" value="1"/>
</dbReference>
<dbReference type="Proteomes" id="UP000005953">
    <property type="component" value="Unassembled WGS sequence"/>
</dbReference>
<dbReference type="Gene3D" id="1.20.1050.10">
    <property type="match status" value="1"/>
</dbReference>
<dbReference type="GO" id="GO:0016034">
    <property type="term" value="F:maleylacetoacetate isomerase activity"/>
    <property type="evidence" value="ECO:0007669"/>
    <property type="project" value="TreeGrafter"/>
</dbReference>
<proteinExistence type="inferred from homology"/>
<dbReference type="GO" id="GO:0006749">
    <property type="term" value="P:glutathione metabolic process"/>
    <property type="evidence" value="ECO:0007669"/>
    <property type="project" value="TreeGrafter"/>
</dbReference>
<dbReference type="InterPro" id="IPR005955">
    <property type="entry name" value="GST_Zeta"/>
</dbReference>
<dbReference type="PANTHER" id="PTHR42673">
    <property type="entry name" value="MALEYLACETOACETATE ISOMERASE"/>
    <property type="match status" value="1"/>
</dbReference>
<feature type="domain" description="GST N-terminal" evidence="2">
    <location>
        <begin position="1"/>
        <end position="82"/>
    </location>
</feature>
<accession>A4BBT5</accession>
<evidence type="ECO:0000259" key="2">
    <source>
        <dbReference type="PROSITE" id="PS50404"/>
    </source>
</evidence>
<dbReference type="PROSITE" id="PS50404">
    <property type="entry name" value="GST_NTER"/>
    <property type="match status" value="1"/>
</dbReference>
<dbReference type="InterPro" id="IPR010987">
    <property type="entry name" value="Glutathione-S-Trfase_C-like"/>
</dbReference>
<dbReference type="Pfam" id="PF13417">
    <property type="entry name" value="GST_N_3"/>
    <property type="match status" value="1"/>
</dbReference>
<evidence type="ECO:0000259" key="3">
    <source>
        <dbReference type="PROSITE" id="PS50405"/>
    </source>
</evidence>
<dbReference type="HOGENOM" id="CLU_011226_20_1_6"/>
<gene>
    <name evidence="4" type="ORF">MED297_01325</name>
</gene>
<dbReference type="Pfam" id="PF13410">
    <property type="entry name" value="GST_C_2"/>
    <property type="match status" value="1"/>
</dbReference>
<dbReference type="OrthoDB" id="509852at2"/>
<dbReference type="InterPro" id="IPR036282">
    <property type="entry name" value="Glutathione-S-Trfase_C_sf"/>
</dbReference>
<dbReference type="NCBIfam" id="TIGR01262">
    <property type="entry name" value="maiA"/>
    <property type="match status" value="1"/>
</dbReference>
<dbReference type="SUPFAM" id="SSF47616">
    <property type="entry name" value="GST C-terminal domain-like"/>
    <property type="match status" value="1"/>
</dbReference>
<dbReference type="InterPro" id="IPR004045">
    <property type="entry name" value="Glutathione_S-Trfase_N"/>
</dbReference>
<evidence type="ECO:0000256" key="1">
    <source>
        <dbReference type="ARBA" id="ARBA00010007"/>
    </source>
</evidence>
<dbReference type="GO" id="GO:0006559">
    <property type="term" value="P:L-phenylalanine catabolic process"/>
    <property type="evidence" value="ECO:0007669"/>
    <property type="project" value="TreeGrafter"/>
</dbReference>
<sequence>MKLYTYFRSSAAFRVRIALNLKDIRYQSVYVNLKPGQDEQYQEEYRHLNPEARVPFLVDNDVHLSQSTAILEYLEEQYPNPHLLPGTVKARATVRQIVNLIACDIHPLNNLSVLEKLKQNFSASQEACDVWYRDWVERGFAPLEALLAQHAGTFCFGDEVTMADLYLIPQVWNAHRFSVNMGPFPTISRIYRHCLTLPAFEAAMPERQDDNPNR</sequence>
<dbReference type="PANTHER" id="PTHR42673:SF21">
    <property type="entry name" value="GLUTATHIONE S-TRANSFERASE YFCF"/>
    <property type="match status" value="1"/>
</dbReference>
<dbReference type="Gene3D" id="3.40.30.10">
    <property type="entry name" value="Glutaredoxin"/>
    <property type="match status" value="1"/>
</dbReference>
<dbReference type="PROSITE" id="PS50405">
    <property type="entry name" value="GST_CTER"/>
    <property type="match status" value="1"/>
</dbReference>
<dbReference type="CDD" id="cd03042">
    <property type="entry name" value="GST_N_Zeta"/>
    <property type="match status" value="1"/>
</dbReference>
<reference evidence="4 5" key="1">
    <citation type="submission" date="2006-02" db="EMBL/GenBank/DDBJ databases">
        <authorList>
            <person name="Pinhassi J."/>
            <person name="Pedros-Alio C."/>
            <person name="Ferriera S."/>
            <person name="Johnson J."/>
            <person name="Kravitz S."/>
            <person name="Halpern A."/>
            <person name="Remington K."/>
            <person name="Beeson K."/>
            <person name="Tran B."/>
            <person name="Rogers Y.-H."/>
            <person name="Friedman R."/>
            <person name="Venter J.C."/>
        </authorList>
    </citation>
    <scope>NUCLEOTIDE SEQUENCE [LARGE SCALE GENOMIC DNA]</scope>
    <source>
        <strain evidence="4 5">MED297</strain>
    </source>
</reference>